<dbReference type="GO" id="GO:0003700">
    <property type="term" value="F:DNA-binding transcription factor activity"/>
    <property type="evidence" value="ECO:0007669"/>
    <property type="project" value="InterPro"/>
</dbReference>
<comment type="caution">
    <text evidence="5">The sequence shown here is derived from an EMBL/GenBank/DDBJ whole genome shotgun (WGS) entry which is preliminary data.</text>
</comment>
<evidence type="ECO:0000256" key="3">
    <source>
        <dbReference type="ARBA" id="ARBA00023163"/>
    </source>
</evidence>
<proteinExistence type="predicted"/>
<evidence type="ECO:0000256" key="2">
    <source>
        <dbReference type="ARBA" id="ARBA00023125"/>
    </source>
</evidence>
<evidence type="ECO:0000256" key="1">
    <source>
        <dbReference type="ARBA" id="ARBA00023015"/>
    </source>
</evidence>
<sequence>MVIAEYVPILKALADPNRLAIIEHLTRGEACVCELLELFSVTQPTLSHHMRILSEAGLVSGRREGKWIHYSINVQRLQSFKDFIASIQIVPEAKKGYVCQ</sequence>
<dbReference type="PANTHER" id="PTHR33154:SF18">
    <property type="entry name" value="ARSENICAL RESISTANCE OPERON REPRESSOR"/>
    <property type="match status" value="1"/>
</dbReference>
<keyword evidence="1" id="KW-0805">Transcription regulation</keyword>
<dbReference type="InterPro" id="IPR001845">
    <property type="entry name" value="HTH_ArsR_DNA-bd_dom"/>
</dbReference>
<dbReference type="InterPro" id="IPR051081">
    <property type="entry name" value="HTH_MetalResp_TranReg"/>
</dbReference>
<dbReference type="PANTHER" id="PTHR33154">
    <property type="entry name" value="TRANSCRIPTIONAL REGULATOR, ARSR FAMILY"/>
    <property type="match status" value="1"/>
</dbReference>
<protein>
    <recommendedName>
        <fullName evidence="4">HTH arsR-type domain-containing protein</fullName>
    </recommendedName>
</protein>
<dbReference type="SUPFAM" id="SSF46785">
    <property type="entry name" value="Winged helix' DNA-binding domain"/>
    <property type="match status" value="1"/>
</dbReference>
<organism evidence="5">
    <name type="scientific">bioreactor metagenome</name>
    <dbReference type="NCBI Taxonomy" id="1076179"/>
    <lineage>
        <taxon>unclassified sequences</taxon>
        <taxon>metagenomes</taxon>
        <taxon>ecological metagenomes</taxon>
    </lineage>
</organism>
<dbReference type="AlphaFoldDB" id="A0A644XAY0"/>
<dbReference type="Pfam" id="PF01022">
    <property type="entry name" value="HTH_5"/>
    <property type="match status" value="1"/>
</dbReference>
<dbReference type="NCBIfam" id="NF033788">
    <property type="entry name" value="HTH_metalloreg"/>
    <property type="match status" value="1"/>
</dbReference>
<feature type="domain" description="HTH arsR-type" evidence="4">
    <location>
        <begin position="1"/>
        <end position="92"/>
    </location>
</feature>
<dbReference type="SMART" id="SM00418">
    <property type="entry name" value="HTH_ARSR"/>
    <property type="match status" value="1"/>
</dbReference>
<dbReference type="CDD" id="cd00090">
    <property type="entry name" value="HTH_ARSR"/>
    <property type="match status" value="1"/>
</dbReference>
<dbReference type="PRINTS" id="PR00778">
    <property type="entry name" value="HTHARSR"/>
</dbReference>
<dbReference type="PROSITE" id="PS50987">
    <property type="entry name" value="HTH_ARSR_2"/>
    <property type="match status" value="1"/>
</dbReference>
<reference evidence="5" key="1">
    <citation type="submission" date="2019-08" db="EMBL/GenBank/DDBJ databases">
        <authorList>
            <person name="Kucharzyk K."/>
            <person name="Murdoch R.W."/>
            <person name="Higgins S."/>
            <person name="Loffler F."/>
        </authorList>
    </citation>
    <scope>NUCLEOTIDE SEQUENCE</scope>
</reference>
<dbReference type="InterPro" id="IPR011991">
    <property type="entry name" value="ArsR-like_HTH"/>
</dbReference>
<dbReference type="GO" id="GO:0003677">
    <property type="term" value="F:DNA binding"/>
    <property type="evidence" value="ECO:0007669"/>
    <property type="project" value="UniProtKB-KW"/>
</dbReference>
<keyword evidence="3" id="KW-0804">Transcription</keyword>
<accession>A0A644XAY0</accession>
<dbReference type="EMBL" id="VSSQ01002112">
    <property type="protein sequence ID" value="MPM13386.1"/>
    <property type="molecule type" value="Genomic_DNA"/>
</dbReference>
<gene>
    <name evidence="5" type="ORF">SDC9_59743</name>
</gene>
<dbReference type="Gene3D" id="1.10.10.10">
    <property type="entry name" value="Winged helix-like DNA-binding domain superfamily/Winged helix DNA-binding domain"/>
    <property type="match status" value="1"/>
</dbReference>
<dbReference type="InterPro" id="IPR036390">
    <property type="entry name" value="WH_DNA-bd_sf"/>
</dbReference>
<keyword evidence="2" id="KW-0238">DNA-binding</keyword>
<name>A0A644XAY0_9ZZZZ</name>
<evidence type="ECO:0000259" key="4">
    <source>
        <dbReference type="PROSITE" id="PS50987"/>
    </source>
</evidence>
<dbReference type="InterPro" id="IPR036388">
    <property type="entry name" value="WH-like_DNA-bd_sf"/>
</dbReference>
<evidence type="ECO:0000313" key="5">
    <source>
        <dbReference type="EMBL" id="MPM13386.1"/>
    </source>
</evidence>